<dbReference type="Gene3D" id="3.40.630.30">
    <property type="match status" value="1"/>
</dbReference>
<dbReference type="SUPFAM" id="SSF55729">
    <property type="entry name" value="Acyl-CoA N-acyltransferases (Nat)"/>
    <property type="match status" value="1"/>
</dbReference>
<accession>A0A507FFF9</accession>
<dbReference type="CDD" id="cd04301">
    <property type="entry name" value="NAT_SF"/>
    <property type="match status" value="1"/>
</dbReference>
<dbReference type="OrthoDB" id="79507at2759"/>
<evidence type="ECO:0000259" key="1">
    <source>
        <dbReference type="PROSITE" id="PS51186"/>
    </source>
</evidence>
<gene>
    <name evidence="2" type="ORF">CcCBS67573_g03778</name>
</gene>
<organism evidence="2 3">
    <name type="scientific">Chytriomyces confervae</name>
    <dbReference type="NCBI Taxonomy" id="246404"/>
    <lineage>
        <taxon>Eukaryota</taxon>
        <taxon>Fungi</taxon>
        <taxon>Fungi incertae sedis</taxon>
        <taxon>Chytridiomycota</taxon>
        <taxon>Chytridiomycota incertae sedis</taxon>
        <taxon>Chytridiomycetes</taxon>
        <taxon>Chytridiales</taxon>
        <taxon>Chytriomycetaceae</taxon>
        <taxon>Chytriomyces</taxon>
    </lineage>
</organism>
<sequence length="466" mass="51068">MPAIHGYTCRALTLDEVPLLLDHLDAVFGAVNSVTGRRGAPRGFFEHHWDCDDQRDVRGCFGAFDEPSGRLVASVRVYSRAMRLHSETSIALASATEQSLETGPCASTIPIGGIGDVATRSEHRGKGLAHALLHLADDYMRSQFPLAVLHAGPAVVPVYSKQGWQSIPLSSTTISVSASLLSHDIASFDASNNCITPIDFQNPSHLALIKALYNLTAPTILGSFTRHSDFYWSEYVGTCRDPRRIPCRIMYTENGKRVSELQDGDNAGYLLAEIMRHDVQSAISAFEKNNHDACVVNVLLLDLFAGKLSKTTTNANLSVEAAAALQLHTTLSALFSQMIESTLKPLLPQHVPMDAIKICLTFPTALLPNEALNAMANNFNSKHRDDNIKSWADQQFRKTDIDTGFMFKIYKPFNINGPKKVISTVNDLETVLGPLDAGQTQPYAMCQDVVLKEGGPVFGFFKADRF</sequence>
<evidence type="ECO:0000313" key="2">
    <source>
        <dbReference type="EMBL" id="TPX74963.1"/>
    </source>
</evidence>
<evidence type="ECO:0000313" key="3">
    <source>
        <dbReference type="Proteomes" id="UP000320333"/>
    </source>
</evidence>
<proteinExistence type="predicted"/>
<feature type="domain" description="N-acetyltransferase" evidence="1">
    <location>
        <begin position="7"/>
        <end position="186"/>
    </location>
</feature>
<comment type="caution">
    <text evidence="2">The sequence shown here is derived from an EMBL/GenBank/DDBJ whole genome shotgun (WGS) entry which is preliminary data.</text>
</comment>
<dbReference type="PROSITE" id="PS51186">
    <property type="entry name" value="GNAT"/>
    <property type="match status" value="1"/>
</dbReference>
<keyword evidence="3" id="KW-1185">Reference proteome</keyword>
<dbReference type="InterPro" id="IPR016181">
    <property type="entry name" value="Acyl_CoA_acyltransferase"/>
</dbReference>
<dbReference type="EMBL" id="QEAP01000101">
    <property type="protein sequence ID" value="TPX74963.1"/>
    <property type="molecule type" value="Genomic_DNA"/>
</dbReference>
<dbReference type="Pfam" id="PF13527">
    <property type="entry name" value="Acetyltransf_9"/>
    <property type="match status" value="1"/>
</dbReference>
<dbReference type="AlphaFoldDB" id="A0A507FFF9"/>
<dbReference type="Proteomes" id="UP000320333">
    <property type="component" value="Unassembled WGS sequence"/>
</dbReference>
<protein>
    <recommendedName>
        <fullName evidence="1">N-acetyltransferase domain-containing protein</fullName>
    </recommendedName>
</protein>
<dbReference type="InterPro" id="IPR000182">
    <property type="entry name" value="GNAT_dom"/>
</dbReference>
<reference evidence="2 3" key="1">
    <citation type="journal article" date="2019" name="Sci. Rep.">
        <title>Comparative genomics of chytrid fungi reveal insights into the obligate biotrophic and pathogenic lifestyle of Synchytrium endobioticum.</title>
        <authorList>
            <person name="van de Vossenberg B.T.L.H."/>
            <person name="Warris S."/>
            <person name="Nguyen H.D.T."/>
            <person name="van Gent-Pelzer M.P.E."/>
            <person name="Joly D.L."/>
            <person name="van de Geest H.C."/>
            <person name="Bonants P.J.M."/>
            <person name="Smith D.S."/>
            <person name="Levesque C.A."/>
            <person name="van der Lee T.A.J."/>
        </authorList>
    </citation>
    <scope>NUCLEOTIDE SEQUENCE [LARGE SCALE GENOMIC DNA]</scope>
    <source>
        <strain evidence="2 3">CBS 675.73</strain>
    </source>
</reference>
<name>A0A507FFF9_9FUNG</name>
<dbReference type="GO" id="GO:0016747">
    <property type="term" value="F:acyltransferase activity, transferring groups other than amino-acyl groups"/>
    <property type="evidence" value="ECO:0007669"/>
    <property type="project" value="InterPro"/>
</dbReference>